<feature type="region of interest" description="Disordered" evidence="1">
    <location>
        <begin position="156"/>
        <end position="212"/>
    </location>
</feature>
<accession>A0A5N5TJQ1</accession>
<evidence type="ECO:0000256" key="1">
    <source>
        <dbReference type="SAM" id="MobiDB-lite"/>
    </source>
</evidence>
<feature type="compositionally biased region" description="Polar residues" evidence="1">
    <location>
        <begin position="1"/>
        <end position="23"/>
    </location>
</feature>
<reference evidence="2 3" key="1">
    <citation type="journal article" date="2019" name="PLoS Biol.">
        <title>Sex chromosomes control vertical transmission of feminizing Wolbachia symbionts in an isopod.</title>
        <authorList>
            <person name="Becking T."/>
            <person name="Chebbi M.A."/>
            <person name="Giraud I."/>
            <person name="Moumen B."/>
            <person name="Laverre T."/>
            <person name="Caubet Y."/>
            <person name="Peccoud J."/>
            <person name="Gilbert C."/>
            <person name="Cordaux R."/>
        </authorList>
    </citation>
    <scope>NUCLEOTIDE SEQUENCE [LARGE SCALE GENOMIC DNA]</scope>
    <source>
        <strain evidence="2">ANa2</strain>
        <tissue evidence="2">Whole body excluding digestive tract and cuticle</tissue>
    </source>
</reference>
<feature type="compositionally biased region" description="Basic and acidic residues" evidence="1">
    <location>
        <begin position="195"/>
        <end position="212"/>
    </location>
</feature>
<dbReference type="AlphaFoldDB" id="A0A5N5TJQ1"/>
<evidence type="ECO:0000313" key="2">
    <source>
        <dbReference type="EMBL" id="KAB7506395.1"/>
    </source>
</evidence>
<comment type="caution">
    <text evidence="2">The sequence shown here is derived from an EMBL/GenBank/DDBJ whole genome shotgun (WGS) entry which is preliminary data.</text>
</comment>
<feature type="non-terminal residue" evidence="2">
    <location>
        <position position="1"/>
    </location>
</feature>
<feature type="region of interest" description="Disordered" evidence="1">
    <location>
        <begin position="1"/>
        <end position="113"/>
    </location>
</feature>
<dbReference type="OrthoDB" id="6516566at2759"/>
<keyword evidence="3" id="KW-1185">Reference proteome</keyword>
<protein>
    <submittedName>
        <fullName evidence="2">Uncharacterized protein</fullName>
    </submittedName>
</protein>
<dbReference type="EMBL" id="SEYY01000841">
    <property type="protein sequence ID" value="KAB7506395.1"/>
    <property type="molecule type" value="Genomic_DNA"/>
</dbReference>
<feature type="non-terminal residue" evidence="2">
    <location>
        <position position="379"/>
    </location>
</feature>
<evidence type="ECO:0000313" key="3">
    <source>
        <dbReference type="Proteomes" id="UP000326759"/>
    </source>
</evidence>
<name>A0A5N5TJQ1_9CRUS</name>
<gene>
    <name evidence="2" type="ORF">Anas_02459</name>
</gene>
<sequence length="379" mass="42359">SSSRGHNGSSDPFDSFIRCSTPSDGGAEREGKIDQSSKGSSGVRATKRFSLGSEYPVGNTKSGGSFVNKDEVYGRGRKTEDAEELSDDVSSSGATSEDSASVRPSGINTKGERLDWSCPMLTGLLEGHVTRLATPPDTRLPTQFSSKNDSIYEDLVHTRHHRPRPPLAPRPRTLEGSDLIPRQFSRVYSPSPYSHSRDSSLDRNRRESSCDRAVHHHRAPPPACHYSCEGTTCSPHHERPRYCFCEEEYEDCDYCDERERSSRHSYHEGLHNAHLLASFRTHHKDKHHCSGRIRRSVSPCYCHHCTSVGSLNNLSDLCLRGPPLALPYNGSKVGPENKPKLSEPDYIPLWSCHSPLVRHTSLPLYDSMLFRVLFLNKMG</sequence>
<feature type="compositionally biased region" description="Low complexity" evidence="1">
    <location>
        <begin position="88"/>
        <end position="102"/>
    </location>
</feature>
<feature type="compositionally biased region" description="Basic and acidic residues" evidence="1">
    <location>
        <begin position="26"/>
        <end position="35"/>
    </location>
</feature>
<proteinExistence type="predicted"/>
<organism evidence="2 3">
    <name type="scientific">Armadillidium nasatum</name>
    <dbReference type="NCBI Taxonomy" id="96803"/>
    <lineage>
        <taxon>Eukaryota</taxon>
        <taxon>Metazoa</taxon>
        <taxon>Ecdysozoa</taxon>
        <taxon>Arthropoda</taxon>
        <taxon>Crustacea</taxon>
        <taxon>Multicrustacea</taxon>
        <taxon>Malacostraca</taxon>
        <taxon>Eumalacostraca</taxon>
        <taxon>Peracarida</taxon>
        <taxon>Isopoda</taxon>
        <taxon>Oniscidea</taxon>
        <taxon>Crinocheta</taxon>
        <taxon>Armadillidiidae</taxon>
        <taxon>Armadillidium</taxon>
    </lineage>
</organism>
<dbReference type="Proteomes" id="UP000326759">
    <property type="component" value="Unassembled WGS sequence"/>
</dbReference>
<feature type="compositionally biased region" description="Basic and acidic residues" evidence="1">
    <location>
        <begin position="68"/>
        <end position="80"/>
    </location>
</feature>